<evidence type="ECO:0000259" key="4">
    <source>
        <dbReference type="PROSITE" id="PS01031"/>
    </source>
</evidence>
<feature type="region of interest" description="Disordered" evidence="3">
    <location>
        <begin position="42"/>
        <end position="119"/>
    </location>
</feature>
<dbReference type="Pfam" id="PF00011">
    <property type="entry name" value="HSP20"/>
    <property type="match status" value="1"/>
</dbReference>
<evidence type="ECO:0000256" key="2">
    <source>
        <dbReference type="RuleBase" id="RU003616"/>
    </source>
</evidence>
<feature type="compositionally biased region" description="Polar residues" evidence="3">
    <location>
        <begin position="59"/>
        <end position="70"/>
    </location>
</feature>
<dbReference type="CDD" id="cd06526">
    <property type="entry name" value="metazoan_ACD"/>
    <property type="match status" value="1"/>
</dbReference>
<accession>A0ABD2QRF5</accession>
<dbReference type="EMBL" id="JBJKFK010000013">
    <property type="protein sequence ID" value="KAL3321066.1"/>
    <property type="molecule type" value="Genomic_DNA"/>
</dbReference>
<dbReference type="Gene3D" id="2.60.40.790">
    <property type="match status" value="2"/>
</dbReference>
<evidence type="ECO:0000313" key="5">
    <source>
        <dbReference type="EMBL" id="KAL3321066.1"/>
    </source>
</evidence>
<evidence type="ECO:0000313" key="6">
    <source>
        <dbReference type="Proteomes" id="UP001626550"/>
    </source>
</evidence>
<dbReference type="SUPFAM" id="SSF49764">
    <property type="entry name" value="HSP20-like chaperones"/>
    <property type="match status" value="2"/>
</dbReference>
<reference evidence="5 6" key="1">
    <citation type="submission" date="2024-11" db="EMBL/GenBank/DDBJ databases">
        <title>Adaptive evolution of stress response genes in parasites aligns with host niche diversity.</title>
        <authorList>
            <person name="Hahn C."/>
            <person name="Resl P."/>
        </authorList>
    </citation>
    <scope>NUCLEOTIDE SEQUENCE [LARGE SCALE GENOMIC DNA]</scope>
    <source>
        <strain evidence="5">EGGRZ-B1_66</strain>
        <tissue evidence="5">Body</tissue>
    </source>
</reference>
<dbReference type="AlphaFoldDB" id="A0ABD2QRF5"/>
<gene>
    <name evidence="5" type="primary">HSP-25</name>
    <name evidence="5" type="ORF">Ciccas_000268</name>
</gene>
<dbReference type="InterPro" id="IPR002068">
    <property type="entry name" value="A-crystallin/Hsp20_dom"/>
</dbReference>
<comment type="similarity">
    <text evidence="1 2">Belongs to the small heat shock protein (HSP20) family.</text>
</comment>
<dbReference type="PANTHER" id="PTHR45640">
    <property type="entry name" value="HEAT SHOCK PROTEIN HSP-12.2-RELATED"/>
    <property type="match status" value="1"/>
</dbReference>
<organism evidence="5 6">
    <name type="scientific">Cichlidogyrus casuarinus</name>
    <dbReference type="NCBI Taxonomy" id="1844966"/>
    <lineage>
        <taxon>Eukaryota</taxon>
        <taxon>Metazoa</taxon>
        <taxon>Spiralia</taxon>
        <taxon>Lophotrochozoa</taxon>
        <taxon>Platyhelminthes</taxon>
        <taxon>Monogenea</taxon>
        <taxon>Monopisthocotylea</taxon>
        <taxon>Dactylogyridea</taxon>
        <taxon>Ancyrocephalidae</taxon>
        <taxon>Cichlidogyrus</taxon>
    </lineage>
</organism>
<protein>
    <submittedName>
        <fullName evidence="5">Heat shock protein</fullName>
    </submittedName>
</protein>
<sequence>MSRLGFDDDPFFNRSNLFNRGAMMNRNEDFDDMFKQMEQRMNSTRGGGFGGGSNSRSFQTSSHSTVTSHMGPNGQVERKEWKSSEERDTVNGVTTARAAQSSSESHGPMGSRGMALSGGPMSKKQLNFIRDSYEIGADGQLHFKAMFDAKEFHPEDINVTTMDNVMTVTAKADGTNAGDGFVTRGEISRQIQLPRLIDHTKFVCTLTQDGVLVLDAPVNAPDYNSITFDSDHNLAIRARPGPQNRTTRDVTFANDDLISSSSSLNSKLTDDTTISQKRLHLEVPIPPGFNAQDICVSADDSQLYVTAKRDGMEQFKRSFALPRAVDTLSITAEMFDKQLIIEAPYF</sequence>
<dbReference type="CDD" id="cd00298">
    <property type="entry name" value="ACD_sHsps_p23-like"/>
    <property type="match status" value="1"/>
</dbReference>
<feature type="compositionally biased region" description="Basic and acidic residues" evidence="3">
    <location>
        <begin position="76"/>
        <end position="89"/>
    </location>
</feature>
<dbReference type="InterPro" id="IPR008978">
    <property type="entry name" value="HSP20-like_chaperone"/>
</dbReference>
<feature type="domain" description="SHSP" evidence="4">
    <location>
        <begin position="124"/>
        <end position="231"/>
    </location>
</feature>
<dbReference type="PROSITE" id="PS01031">
    <property type="entry name" value="SHSP"/>
    <property type="match status" value="1"/>
</dbReference>
<name>A0ABD2QRF5_9PLAT</name>
<proteinExistence type="inferred from homology"/>
<comment type="caution">
    <text evidence="5">The sequence shown here is derived from an EMBL/GenBank/DDBJ whole genome shotgun (WGS) entry which is preliminary data.</text>
</comment>
<evidence type="ECO:0000256" key="3">
    <source>
        <dbReference type="SAM" id="MobiDB-lite"/>
    </source>
</evidence>
<dbReference type="PANTHER" id="PTHR45640:SF26">
    <property type="entry name" value="RE23625P"/>
    <property type="match status" value="1"/>
</dbReference>
<evidence type="ECO:0000256" key="1">
    <source>
        <dbReference type="PROSITE-ProRule" id="PRU00285"/>
    </source>
</evidence>
<keyword evidence="6" id="KW-1185">Reference proteome</keyword>
<feature type="compositionally biased region" description="Polar residues" evidence="3">
    <location>
        <begin position="91"/>
        <end position="105"/>
    </location>
</feature>
<keyword evidence="5" id="KW-0346">Stress response</keyword>
<dbReference type="InterPro" id="IPR001436">
    <property type="entry name" value="Alpha-crystallin/sHSP_animal"/>
</dbReference>
<dbReference type="Proteomes" id="UP001626550">
    <property type="component" value="Unassembled WGS sequence"/>
</dbReference>